<proteinExistence type="inferred from homology"/>
<dbReference type="PANTHER" id="PTHR23077:SF117">
    <property type="entry name" value="AAA+ ATPASE DOMAIN-CONTAINING PROTEIN"/>
    <property type="match status" value="1"/>
</dbReference>
<gene>
    <name evidence="2" type="ORF">GII30_00695</name>
</gene>
<comment type="similarity">
    <text evidence="1">Belongs to the AAA ATPase family.</text>
</comment>
<dbReference type="InterPro" id="IPR027417">
    <property type="entry name" value="P-loop_NTPase"/>
</dbReference>
<dbReference type="InterPro" id="IPR003593">
    <property type="entry name" value="AAA+_ATPase"/>
</dbReference>
<dbReference type="GO" id="GO:0005524">
    <property type="term" value="F:ATP binding"/>
    <property type="evidence" value="ECO:0007669"/>
    <property type="project" value="UniProtKB-KW"/>
</dbReference>
<dbReference type="PANTHER" id="PTHR23077">
    <property type="entry name" value="AAA-FAMILY ATPASE"/>
    <property type="match status" value="1"/>
</dbReference>
<organism evidence="2">
    <name type="scientific">Gordonia amarae</name>
    <dbReference type="NCBI Taxonomy" id="36821"/>
    <lineage>
        <taxon>Bacteria</taxon>
        <taxon>Bacillati</taxon>
        <taxon>Actinomycetota</taxon>
        <taxon>Actinomycetes</taxon>
        <taxon>Mycobacteriales</taxon>
        <taxon>Gordoniaceae</taxon>
        <taxon>Gordonia</taxon>
    </lineage>
</organism>
<dbReference type="SUPFAM" id="SSF52540">
    <property type="entry name" value="P-loop containing nucleoside triphosphate hydrolases"/>
    <property type="match status" value="1"/>
</dbReference>
<dbReference type="Gene3D" id="3.40.50.300">
    <property type="entry name" value="P-loop containing nucleotide triphosphate hydrolases"/>
    <property type="match status" value="1"/>
</dbReference>
<dbReference type="CDD" id="cd19481">
    <property type="entry name" value="RecA-like_protease"/>
    <property type="match status" value="1"/>
</dbReference>
<dbReference type="InterPro" id="IPR003959">
    <property type="entry name" value="ATPase_AAA_core"/>
</dbReference>
<dbReference type="InterPro" id="IPR050168">
    <property type="entry name" value="AAA_ATPase_domain"/>
</dbReference>
<dbReference type="InterPro" id="IPR003960">
    <property type="entry name" value="ATPase_AAA_CS"/>
</dbReference>
<sequence length="442" mass="47213">MREKTRPMTDIDLSGEHFQVRRAIELITELLGGAVAAADEESTDRFLETHMAVRRSTLVAQRIALTPATFVAGGLVMADLMTEHRVIVGPGNYDSDPSWTSHRLGSEDISVPSCLTAFFPDGLLVGTEPIAVQITAEDRHYIGSEDGITIIAGPDSRELATDTAGLLRERMRLRNPLRGKMISSLASGGSVVFDIIDPKPVSRDDVIVDPRVWHEIDLSIRSVTDRRDILLAAGFSTSRGIMLAGLPGVGKTAVARVVAHELVARGFTVLLVDPEVGSQALSALYTQADALSPSVVVLDDVDLYAGRRGGSSDAGLGAFLTALDGARQHNDVLTIATTNDPKAMDAAAIRTSRFDSIIEMDLPSDHAAEGILTRALSTLDHTVDVRQVVRALPPERSGADICEAVRRAILTVEDTAHIGTADLIGVISAGDYRAELPTGAYL</sequence>
<dbReference type="GO" id="GO:0016887">
    <property type="term" value="F:ATP hydrolysis activity"/>
    <property type="evidence" value="ECO:0007669"/>
    <property type="project" value="InterPro"/>
</dbReference>
<keyword evidence="1" id="KW-0547">Nucleotide-binding</keyword>
<protein>
    <submittedName>
        <fullName evidence="2">AAA family ATPase</fullName>
    </submittedName>
</protein>
<dbReference type="PROSITE" id="PS00674">
    <property type="entry name" value="AAA"/>
    <property type="match status" value="1"/>
</dbReference>
<dbReference type="AlphaFoldDB" id="A0A857KEY5"/>
<accession>A0A857KEY5</accession>
<dbReference type="SMART" id="SM00382">
    <property type="entry name" value="AAA"/>
    <property type="match status" value="1"/>
</dbReference>
<dbReference type="Gene3D" id="1.10.8.60">
    <property type="match status" value="1"/>
</dbReference>
<reference evidence="2" key="1">
    <citation type="journal article" date="2021" name="Nat. Microbiol.">
        <title>Cocultivation of an ultrasmall environmental parasitic bacterium with lytic ability against bacteria associated with wastewater foams.</title>
        <authorList>
            <person name="Batinovic S."/>
            <person name="Rose J.J.A."/>
            <person name="Ratcliffe J."/>
            <person name="Seviour R.J."/>
            <person name="Petrovski S."/>
        </authorList>
    </citation>
    <scope>NUCLEOTIDE SEQUENCE</scope>
    <source>
        <strain evidence="2">CON44</strain>
    </source>
</reference>
<evidence type="ECO:0000313" key="2">
    <source>
        <dbReference type="EMBL" id="QHN37894.1"/>
    </source>
</evidence>
<dbReference type="EMBL" id="CP045810">
    <property type="protein sequence ID" value="QHN37894.1"/>
    <property type="molecule type" value="Genomic_DNA"/>
</dbReference>
<keyword evidence="1" id="KW-0067">ATP-binding</keyword>
<dbReference type="Pfam" id="PF00004">
    <property type="entry name" value="AAA"/>
    <property type="match status" value="1"/>
</dbReference>
<evidence type="ECO:0000256" key="1">
    <source>
        <dbReference type="RuleBase" id="RU003651"/>
    </source>
</evidence>
<name>A0A857KEY5_9ACTN</name>